<dbReference type="Proteomes" id="UP001190700">
    <property type="component" value="Unassembled WGS sequence"/>
</dbReference>
<keyword evidence="1" id="KW-0732">Signal</keyword>
<evidence type="ECO:0000313" key="4">
    <source>
        <dbReference type="Proteomes" id="UP001190700"/>
    </source>
</evidence>
<dbReference type="Gene3D" id="2.10.50.10">
    <property type="entry name" value="Tumor Necrosis Factor Receptor, subunit A, domain 2"/>
    <property type="match status" value="2"/>
</dbReference>
<evidence type="ECO:0000256" key="1">
    <source>
        <dbReference type="SAM" id="SignalP"/>
    </source>
</evidence>
<feature type="domain" description="Tyrosine-protein kinase ephrin type A/B receptor-like" evidence="2">
    <location>
        <begin position="130"/>
        <end position="169"/>
    </location>
</feature>
<reference evidence="3 4" key="1">
    <citation type="journal article" date="2015" name="Genome Biol. Evol.">
        <title>Comparative Genomics of a Bacterivorous Green Alga Reveals Evolutionary Causalities and Consequences of Phago-Mixotrophic Mode of Nutrition.</title>
        <authorList>
            <person name="Burns J.A."/>
            <person name="Paasch A."/>
            <person name="Narechania A."/>
            <person name="Kim E."/>
        </authorList>
    </citation>
    <scope>NUCLEOTIDE SEQUENCE [LARGE SCALE GENOMIC DNA]</scope>
    <source>
        <strain evidence="3 4">PLY_AMNH</strain>
    </source>
</reference>
<proteinExistence type="predicted"/>
<feature type="signal peptide" evidence="1">
    <location>
        <begin position="1"/>
        <end position="26"/>
    </location>
</feature>
<evidence type="ECO:0000313" key="3">
    <source>
        <dbReference type="EMBL" id="KAK3263287.1"/>
    </source>
</evidence>
<dbReference type="SUPFAM" id="SSF57184">
    <property type="entry name" value="Growth factor receptor domain"/>
    <property type="match status" value="1"/>
</dbReference>
<dbReference type="InterPro" id="IPR009030">
    <property type="entry name" value="Growth_fac_rcpt_cys_sf"/>
</dbReference>
<dbReference type="Pfam" id="PF07699">
    <property type="entry name" value="Ephrin_rec_like"/>
    <property type="match status" value="1"/>
</dbReference>
<dbReference type="SMART" id="SM01411">
    <property type="entry name" value="Ephrin_rec_like"/>
    <property type="match status" value="3"/>
</dbReference>
<dbReference type="AlphaFoldDB" id="A0AAE0FNU5"/>
<dbReference type="PANTHER" id="PTHR46967">
    <property type="entry name" value="INSULIN-LIKE GROWTH FACTOR BINDING PROTEIN,N-TERMINAL"/>
    <property type="match status" value="1"/>
</dbReference>
<dbReference type="PANTHER" id="PTHR46967:SF2">
    <property type="entry name" value="SUSHI, VON WILLEBRAND FACTOR TYPE A, EGF AND PENTRAXIN DOMAIN-CONTAINING PROTEIN 1-LIKE"/>
    <property type="match status" value="1"/>
</dbReference>
<sequence>MASPITFASVLLRCFALPCLLAYTLTEQGFPKVEPTVPVADWPDTVTRSLLQDDAHVNTDVCTAGYYYSLASRSCDACGEGHFSPAASATSCTRCPDFASHNSGHTGCECNAGYEQVARRDSSSIVGANFSCSPCPAGTLSSGGDAVACRLCPVGTASAALGATSLSTCEACQDNAFADSAGQAACEPCPARSVAVDGVTCRCLPGFDLLVDRFSATHSNFACGSCDLGKYLSYNTDGAYWECVPCEAGTYMNETTRIWHPDRCLECPSNAVSCAGNSLAGLACPEATAGLAGGSSCTCDVGYFSLGDLSDVGFTCLPCPPGTFQVP</sequence>
<feature type="chain" id="PRO_5042131533" description="Tyrosine-protein kinase ephrin type A/B receptor-like domain-containing protein" evidence="1">
    <location>
        <begin position="27"/>
        <end position="327"/>
    </location>
</feature>
<dbReference type="EMBL" id="LGRX02015578">
    <property type="protein sequence ID" value="KAK3263287.1"/>
    <property type="molecule type" value="Genomic_DNA"/>
</dbReference>
<gene>
    <name evidence="3" type="ORF">CYMTET_27900</name>
</gene>
<evidence type="ECO:0000259" key="2">
    <source>
        <dbReference type="Pfam" id="PF07699"/>
    </source>
</evidence>
<protein>
    <recommendedName>
        <fullName evidence="2">Tyrosine-protein kinase ephrin type A/B receptor-like domain-containing protein</fullName>
    </recommendedName>
</protein>
<name>A0AAE0FNU5_9CHLO</name>
<organism evidence="3 4">
    <name type="scientific">Cymbomonas tetramitiformis</name>
    <dbReference type="NCBI Taxonomy" id="36881"/>
    <lineage>
        <taxon>Eukaryota</taxon>
        <taxon>Viridiplantae</taxon>
        <taxon>Chlorophyta</taxon>
        <taxon>Pyramimonadophyceae</taxon>
        <taxon>Pyramimonadales</taxon>
        <taxon>Pyramimonadaceae</taxon>
        <taxon>Cymbomonas</taxon>
    </lineage>
</organism>
<dbReference type="InterPro" id="IPR011641">
    <property type="entry name" value="Tyr-kin_ephrin_A/B_rcpt-like"/>
</dbReference>
<keyword evidence="4" id="KW-1185">Reference proteome</keyword>
<accession>A0AAE0FNU5</accession>
<comment type="caution">
    <text evidence="3">The sequence shown here is derived from an EMBL/GenBank/DDBJ whole genome shotgun (WGS) entry which is preliminary data.</text>
</comment>